<dbReference type="OrthoDB" id="9790370at2"/>
<dbReference type="EMBL" id="WEHX01000015">
    <property type="protein sequence ID" value="KAB7661786.1"/>
    <property type="molecule type" value="Genomic_DNA"/>
</dbReference>
<dbReference type="InterPro" id="IPR026579">
    <property type="entry name" value="FtsQ"/>
</dbReference>
<feature type="region of interest" description="Disordered" evidence="10">
    <location>
        <begin position="292"/>
        <end position="371"/>
    </location>
</feature>
<evidence type="ECO:0000256" key="6">
    <source>
        <dbReference type="ARBA" id="ARBA00022989"/>
    </source>
</evidence>
<gene>
    <name evidence="9" type="primary">ftsQ</name>
    <name evidence="12" type="ORF">GBM95_04170</name>
</gene>
<feature type="domain" description="POTRA" evidence="11">
    <location>
        <begin position="73"/>
        <end position="145"/>
    </location>
</feature>
<evidence type="ECO:0000256" key="2">
    <source>
        <dbReference type="ARBA" id="ARBA00022475"/>
    </source>
</evidence>
<dbReference type="Gene3D" id="3.10.20.310">
    <property type="entry name" value="membrane protein fhac"/>
    <property type="match status" value="1"/>
</dbReference>
<dbReference type="GO" id="GO:0032153">
    <property type="term" value="C:cell division site"/>
    <property type="evidence" value="ECO:0007669"/>
    <property type="project" value="UniProtKB-UniRule"/>
</dbReference>
<keyword evidence="3 9" id="KW-0997">Cell inner membrane</keyword>
<evidence type="ECO:0000256" key="1">
    <source>
        <dbReference type="ARBA" id="ARBA00004370"/>
    </source>
</evidence>
<dbReference type="PROSITE" id="PS51779">
    <property type="entry name" value="POTRA"/>
    <property type="match status" value="1"/>
</dbReference>
<dbReference type="Pfam" id="PF03799">
    <property type="entry name" value="FtsQ_DivIB_C"/>
    <property type="match status" value="1"/>
</dbReference>
<evidence type="ECO:0000256" key="10">
    <source>
        <dbReference type="SAM" id="MobiDB-lite"/>
    </source>
</evidence>
<keyword evidence="6 9" id="KW-1133">Transmembrane helix</keyword>
<reference evidence="12 13" key="1">
    <citation type="submission" date="2019-10" db="EMBL/GenBank/DDBJ databases">
        <title>Genome diversity of Sutterella seckii.</title>
        <authorList>
            <person name="Chaplin A.V."/>
            <person name="Sokolova S.R."/>
            <person name="Mosin K.A."/>
            <person name="Ivanova E.L."/>
            <person name="Kochetkova T.O."/>
            <person name="Goltsov A.Y."/>
            <person name="Trofimov D.Y."/>
            <person name="Efimov B.A."/>
        </authorList>
    </citation>
    <scope>NUCLEOTIDE SEQUENCE [LARGE SCALE GENOMIC DNA]</scope>
    <source>
        <strain evidence="12 13">ASD393</strain>
    </source>
</reference>
<comment type="function">
    <text evidence="9">Essential cell division protein. May link together the upstream cell division proteins, which are predominantly cytoplasmic, with the downstream cell division proteins, which are predominantly periplasmic. May control correct divisome assembly.</text>
</comment>
<dbReference type="HAMAP" id="MF_00911">
    <property type="entry name" value="FtsQ_subfam"/>
    <property type="match status" value="1"/>
</dbReference>
<feature type="compositionally biased region" description="Acidic residues" evidence="10">
    <location>
        <begin position="333"/>
        <end position="352"/>
    </location>
</feature>
<comment type="similarity">
    <text evidence="9">Belongs to the FtsQ/DivIB family. FtsQ subfamily.</text>
</comment>
<dbReference type="AlphaFoldDB" id="A0A6I1EMF0"/>
<dbReference type="Pfam" id="PF08478">
    <property type="entry name" value="POTRA_1"/>
    <property type="match status" value="1"/>
</dbReference>
<keyword evidence="7 9" id="KW-0472">Membrane</keyword>
<feature type="compositionally biased region" description="Low complexity" evidence="10">
    <location>
        <begin position="302"/>
        <end position="324"/>
    </location>
</feature>
<evidence type="ECO:0000256" key="9">
    <source>
        <dbReference type="HAMAP-Rule" id="MF_00911"/>
    </source>
</evidence>
<keyword evidence="8 9" id="KW-0131">Cell cycle</keyword>
<dbReference type="PANTHER" id="PTHR35851:SF1">
    <property type="entry name" value="CELL DIVISION PROTEIN FTSQ"/>
    <property type="match status" value="1"/>
</dbReference>
<protein>
    <recommendedName>
        <fullName evidence="9">Cell division protein FtsQ</fullName>
    </recommendedName>
</protein>
<proteinExistence type="inferred from homology"/>
<accession>A0A6I1EMF0</accession>
<keyword evidence="4 9" id="KW-0132">Cell division</keyword>
<dbReference type="RefSeq" id="WP_152157931.1">
    <property type="nucleotide sequence ID" value="NZ_WEHX01000015.1"/>
</dbReference>
<keyword evidence="2 9" id="KW-1003">Cell membrane</keyword>
<feature type="compositionally biased region" description="Basic and acidic residues" evidence="10">
    <location>
        <begin position="357"/>
        <end position="371"/>
    </location>
</feature>
<keyword evidence="5 9" id="KW-0812">Transmembrane</keyword>
<name>A0A6I1EMF0_9BURK</name>
<evidence type="ECO:0000256" key="5">
    <source>
        <dbReference type="ARBA" id="ARBA00022692"/>
    </source>
</evidence>
<evidence type="ECO:0000313" key="13">
    <source>
        <dbReference type="Proteomes" id="UP000430564"/>
    </source>
</evidence>
<dbReference type="PANTHER" id="PTHR35851">
    <property type="entry name" value="CELL DIVISION PROTEIN FTSQ"/>
    <property type="match status" value="1"/>
</dbReference>
<sequence length="371" mass="40433">MEEFKKTPRSLSYRGEALEQIPLTGTTSVPEGGAHPQKRRSGSLIRGFSVLLFAAALAGAYLAAPAVTGLDYVRIHRLEMKGDTAKVPLPRLKEVVELELEGKSYFTTDIAAVRAAAETVPWVKHASVRRIWPDRIEIDITVYEAAAQLEDGRLISIEGKLFSANPEEGAEARNLPTFSCAAEDVPELLRRYRRFTSLFGDLPFRITALSLSDRGSWSLVIQGPRIPPTRVELGRDTAGSPVEERVRQVAAAYPRMEELLGGPPSSIDARYRRAIAAGKVDRKALESYLEENARAEEKKEPAALPAENPAEAPEAPQAQEALQAGPDAHSPDNDQESASDADDSADSTELEAQENTPTERSEVSHEAAEGK</sequence>
<evidence type="ECO:0000256" key="4">
    <source>
        <dbReference type="ARBA" id="ARBA00022618"/>
    </source>
</evidence>
<evidence type="ECO:0000313" key="12">
    <source>
        <dbReference type="EMBL" id="KAB7661786.1"/>
    </source>
</evidence>
<feature type="transmembrane region" description="Helical" evidence="9">
    <location>
        <begin position="44"/>
        <end position="64"/>
    </location>
</feature>
<organism evidence="12 13">
    <name type="scientific">Sutterella seckii</name>
    <dbReference type="NCBI Taxonomy" id="1944635"/>
    <lineage>
        <taxon>Bacteria</taxon>
        <taxon>Pseudomonadati</taxon>
        <taxon>Pseudomonadota</taxon>
        <taxon>Betaproteobacteria</taxon>
        <taxon>Burkholderiales</taxon>
        <taxon>Sutterellaceae</taxon>
        <taxon>Sutterella</taxon>
    </lineage>
</organism>
<comment type="subunit">
    <text evidence="9">Part of a complex composed of FtsB, FtsL and FtsQ.</text>
</comment>
<evidence type="ECO:0000256" key="7">
    <source>
        <dbReference type="ARBA" id="ARBA00023136"/>
    </source>
</evidence>
<evidence type="ECO:0000256" key="8">
    <source>
        <dbReference type="ARBA" id="ARBA00023306"/>
    </source>
</evidence>
<dbReference type="InterPro" id="IPR045335">
    <property type="entry name" value="FtsQ_C_sf"/>
</dbReference>
<dbReference type="InterPro" id="IPR005548">
    <property type="entry name" value="Cell_div_FtsQ/DivIB_C"/>
</dbReference>
<dbReference type="Gene3D" id="3.40.50.11690">
    <property type="entry name" value="Cell division protein FtsQ/DivIB"/>
    <property type="match status" value="1"/>
</dbReference>
<dbReference type="InterPro" id="IPR034746">
    <property type="entry name" value="POTRA"/>
</dbReference>
<feature type="compositionally biased region" description="Basic and acidic residues" evidence="10">
    <location>
        <begin position="292"/>
        <end position="301"/>
    </location>
</feature>
<dbReference type="GO" id="GO:0090529">
    <property type="term" value="P:cell septum assembly"/>
    <property type="evidence" value="ECO:0007669"/>
    <property type="project" value="InterPro"/>
</dbReference>
<evidence type="ECO:0000259" key="11">
    <source>
        <dbReference type="PROSITE" id="PS51779"/>
    </source>
</evidence>
<dbReference type="GO" id="GO:0005886">
    <property type="term" value="C:plasma membrane"/>
    <property type="evidence" value="ECO:0007669"/>
    <property type="project" value="UniProtKB-SubCell"/>
</dbReference>
<comment type="subcellular location">
    <subcellularLocation>
        <location evidence="9">Cell inner membrane</location>
        <topology evidence="9">Single-pass type II membrane protein</topology>
    </subcellularLocation>
    <subcellularLocation>
        <location evidence="1">Membrane</location>
    </subcellularLocation>
    <text evidence="9">Localizes to the division septum.</text>
</comment>
<comment type="caution">
    <text evidence="12">The sequence shown here is derived from an EMBL/GenBank/DDBJ whole genome shotgun (WGS) entry which is preliminary data.</text>
</comment>
<dbReference type="Proteomes" id="UP000430564">
    <property type="component" value="Unassembled WGS sequence"/>
</dbReference>
<dbReference type="GO" id="GO:0043093">
    <property type="term" value="P:FtsZ-dependent cytokinesis"/>
    <property type="evidence" value="ECO:0007669"/>
    <property type="project" value="UniProtKB-UniRule"/>
</dbReference>
<dbReference type="InterPro" id="IPR013685">
    <property type="entry name" value="POTRA_FtsQ_type"/>
</dbReference>
<evidence type="ECO:0000256" key="3">
    <source>
        <dbReference type="ARBA" id="ARBA00022519"/>
    </source>
</evidence>